<keyword evidence="2" id="KW-1185">Reference proteome</keyword>
<accession>A0ABP8PV65</accession>
<protein>
    <submittedName>
        <fullName evidence="1">Uncharacterized protein</fullName>
    </submittedName>
</protein>
<organism evidence="1 2">
    <name type="scientific">Rhodococcus olei</name>
    <dbReference type="NCBI Taxonomy" id="2161675"/>
    <lineage>
        <taxon>Bacteria</taxon>
        <taxon>Bacillati</taxon>
        <taxon>Actinomycetota</taxon>
        <taxon>Actinomycetes</taxon>
        <taxon>Mycobacteriales</taxon>
        <taxon>Nocardiaceae</taxon>
        <taxon>Rhodococcus</taxon>
    </lineage>
</organism>
<gene>
    <name evidence="1" type="ORF">GCM10023094_56650</name>
</gene>
<evidence type="ECO:0000313" key="2">
    <source>
        <dbReference type="Proteomes" id="UP001501183"/>
    </source>
</evidence>
<proteinExistence type="predicted"/>
<reference evidence="2" key="1">
    <citation type="journal article" date="2019" name="Int. J. Syst. Evol. Microbiol.">
        <title>The Global Catalogue of Microorganisms (GCM) 10K type strain sequencing project: providing services to taxonomists for standard genome sequencing and annotation.</title>
        <authorList>
            <consortium name="The Broad Institute Genomics Platform"/>
            <consortium name="The Broad Institute Genome Sequencing Center for Infectious Disease"/>
            <person name="Wu L."/>
            <person name="Ma J."/>
        </authorList>
    </citation>
    <scope>NUCLEOTIDE SEQUENCE [LARGE SCALE GENOMIC DNA]</scope>
    <source>
        <strain evidence="2">JCM 32206</strain>
    </source>
</reference>
<sequence>MGVLRPQSRERLRHPFAWRKCQYLNDFTCLRRRDSWGVMGFAFSPREAGEIDLEYTLSRNRHSLSVTITERNVDEPY</sequence>
<evidence type="ECO:0000313" key="1">
    <source>
        <dbReference type="EMBL" id="GAA4491866.1"/>
    </source>
</evidence>
<name>A0ABP8PV65_9NOCA</name>
<comment type="caution">
    <text evidence="1">The sequence shown here is derived from an EMBL/GenBank/DDBJ whole genome shotgun (WGS) entry which is preliminary data.</text>
</comment>
<dbReference type="Proteomes" id="UP001501183">
    <property type="component" value="Unassembled WGS sequence"/>
</dbReference>
<dbReference type="EMBL" id="BAABFB010000100">
    <property type="protein sequence ID" value="GAA4491866.1"/>
    <property type="molecule type" value="Genomic_DNA"/>
</dbReference>